<keyword evidence="5" id="KW-1185">Reference proteome</keyword>
<dbReference type="Proteomes" id="UP001206925">
    <property type="component" value="Unassembled WGS sequence"/>
</dbReference>
<keyword evidence="1" id="KW-0677">Repeat</keyword>
<name>A0AAD5CVP2_AMBAR</name>
<proteinExistence type="predicted"/>
<feature type="compositionally biased region" description="Polar residues" evidence="3">
    <location>
        <begin position="384"/>
        <end position="395"/>
    </location>
</feature>
<evidence type="ECO:0000313" key="5">
    <source>
        <dbReference type="Proteomes" id="UP001206925"/>
    </source>
</evidence>
<reference evidence="4" key="1">
    <citation type="submission" date="2022-06" db="EMBL/GenBank/DDBJ databases">
        <title>Uncovering the hologenomic basis of an extraordinary plant invasion.</title>
        <authorList>
            <person name="Bieker V.C."/>
            <person name="Martin M.D."/>
            <person name="Gilbert T."/>
            <person name="Hodgins K."/>
            <person name="Battlay P."/>
            <person name="Petersen B."/>
            <person name="Wilson J."/>
        </authorList>
    </citation>
    <scope>NUCLEOTIDE SEQUENCE</scope>
    <source>
        <strain evidence="4">AA19_3_7</strain>
        <tissue evidence="4">Leaf</tissue>
    </source>
</reference>
<accession>A0AAD5CVP2</accession>
<dbReference type="SUPFAM" id="SSF48371">
    <property type="entry name" value="ARM repeat"/>
    <property type="match status" value="1"/>
</dbReference>
<organism evidence="4 5">
    <name type="scientific">Ambrosia artemisiifolia</name>
    <name type="common">Common ragweed</name>
    <dbReference type="NCBI Taxonomy" id="4212"/>
    <lineage>
        <taxon>Eukaryota</taxon>
        <taxon>Viridiplantae</taxon>
        <taxon>Streptophyta</taxon>
        <taxon>Embryophyta</taxon>
        <taxon>Tracheophyta</taxon>
        <taxon>Spermatophyta</taxon>
        <taxon>Magnoliopsida</taxon>
        <taxon>eudicotyledons</taxon>
        <taxon>Gunneridae</taxon>
        <taxon>Pentapetalae</taxon>
        <taxon>asterids</taxon>
        <taxon>campanulids</taxon>
        <taxon>Asterales</taxon>
        <taxon>Asteraceae</taxon>
        <taxon>Asteroideae</taxon>
        <taxon>Heliantheae alliance</taxon>
        <taxon>Heliantheae</taxon>
        <taxon>Ambrosia</taxon>
    </lineage>
</organism>
<feature type="region of interest" description="Disordered" evidence="3">
    <location>
        <begin position="375"/>
        <end position="395"/>
    </location>
</feature>
<sequence>MPNHHHPPTTDHNSSLWSSCRRRIIATMRCGGGMSRHRKTTKPNTINMKLPESLSEEKNVMMKETVKRLQSGLNDDVLQGAKEVRELTKTDPETRTYFGLIGAIPPLVAMLDYEDVNIQISTLYALLNLGIGNDLNKSAIVEAGGVHKMVNLITPTIDCEPDLRAAIVANFLGLSALDSNKGVIGSSGAVSFLIKTLRGLIKVEAEIDKKDSQVVQDCSRALYNLSILPTNVLLMIEIDGFVQFLLSTIGGGAEISDRVLLILTNIVSTPEGRRAISGVHDVFTILVDVLSWMDMPNCQEKVAYILMVMAYKSSEDQQAMIEAGIKSSLLELTLLGSTLAQKRSSRILEILRTGKGKQVLKNTGGGAVTTISEPLYGSGDIESPDSSSGFSNTNA</sequence>
<dbReference type="PANTHER" id="PTHR46700">
    <property type="entry name" value="ARM REPEAT SUPERFAMILY PROTEIN"/>
    <property type="match status" value="1"/>
</dbReference>
<evidence type="ECO:0000256" key="1">
    <source>
        <dbReference type="ARBA" id="ARBA00022737"/>
    </source>
</evidence>
<evidence type="ECO:0000256" key="3">
    <source>
        <dbReference type="SAM" id="MobiDB-lite"/>
    </source>
</evidence>
<dbReference type="InterPro" id="IPR000225">
    <property type="entry name" value="Armadillo"/>
</dbReference>
<evidence type="ECO:0000313" key="4">
    <source>
        <dbReference type="EMBL" id="KAI7747185.1"/>
    </source>
</evidence>
<gene>
    <name evidence="4" type="ORF">M8C21_010669</name>
</gene>
<comment type="caution">
    <text evidence="4">The sequence shown here is derived from an EMBL/GenBank/DDBJ whole genome shotgun (WGS) entry which is preliminary data.</text>
</comment>
<protein>
    <submittedName>
        <fullName evidence="4">Uncharacterized protein</fullName>
    </submittedName>
</protein>
<dbReference type="InterPro" id="IPR011989">
    <property type="entry name" value="ARM-like"/>
</dbReference>
<dbReference type="Gene3D" id="1.25.10.10">
    <property type="entry name" value="Leucine-rich Repeat Variant"/>
    <property type="match status" value="2"/>
</dbReference>
<dbReference type="AlphaFoldDB" id="A0AAD5CVP2"/>
<evidence type="ECO:0000256" key="2">
    <source>
        <dbReference type="PROSITE-ProRule" id="PRU00259"/>
    </source>
</evidence>
<feature type="non-terminal residue" evidence="4">
    <location>
        <position position="1"/>
    </location>
</feature>
<dbReference type="PROSITE" id="PS50176">
    <property type="entry name" value="ARM_REPEAT"/>
    <property type="match status" value="1"/>
</dbReference>
<dbReference type="InterPro" id="IPR016024">
    <property type="entry name" value="ARM-type_fold"/>
</dbReference>
<dbReference type="SMART" id="SM00185">
    <property type="entry name" value="ARM"/>
    <property type="match status" value="4"/>
</dbReference>
<dbReference type="PANTHER" id="PTHR46700:SF5">
    <property type="entry name" value="ARMADILLO-LIKE HELICAL PROTEIN"/>
    <property type="match status" value="1"/>
</dbReference>
<dbReference type="EMBL" id="JAMZMK010006821">
    <property type="protein sequence ID" value="KAI7747185.1"/>
    <property type="molecule type" value="Genomic_DNA"/>
</dbReference>
<feature type="repeat" description="ARM" evidence="2">
    <location>
        <begin position="102"/>
        <end position="144"/>
    </location>
</feature>